<dbReference type="SUPFAM" id="SSF55811">
    <property type="entry name" value="Nudix"/>
    <property type="match status" value="1"/>
</dbReference>
<gene>
    <name evidence="3" type="ORF">VFPPC_06974</name>
</gene>
<dbReference type="PANTHER" id="PTHR43736">
    <property type="entry name" value="ADP-RIBOSE PYROPHOSPHATASE"/>
    <property type="match status" value="1"/>
</dbReference>
<dbReference type="PROSITE" id="PS51462">
    <property type="entry name" value="NUDIX"/>
    <property type="match status" value="1"/>
</dbReference>
<dbReference type="Proteomes" id="UP000078397">
    <property type="component" value="Unassembled WGS sequence"/>
</dbReference>
<evidence type="ECO:0000313" key="3">
    <source>
        <dbReference type="EMBL" id="OAQ62398.1"/>
    </source>
</evidence>
<evidence type="ECO:0000313" key="4">
    <source>
        <dbReference type="Proteomes" id="UP000078397"/>
    </source>
</evidence>
<dbReference type="CDD" id="cd02883">
    <property type="entry name" value="NUDIX_Hydrolase"/>
    <property type="match status" value="1"/>
</dbReference>
<dbReference type="GeneID" id="28849909"/>
<dbReference type="Gene3D" id="3.90.79.10">
    <property type="entry name" value="Nucleoside Triphosphate Pyrophosphohydrolase"/>
    <property type="match status" value="1"/>
</dbReference>
<accession>A0A179FAD4</accession>
<dbReference type="Pfam" id="PF00293">
    <property type="entry name" value="NUDIX"/>
    <property type="match status" value="1"/>
</dbReference>
<organism evidence="3 4">
    <name type="scientific">Pochonia chlamydosporia 170</name>
    <dbReference type="NCBI Taxonomy" id="1380566"/>
    <lineage>
        <taxon>Eukaryota</taxon>
        <taxon>Fungi</taxon>
        <taxon>Dikarya</taxon>
        <taxon>Ascomycota</taxon>
        <taxon>Pezizomycotina</taxon>
        <taxon>Sordariomycetes</taxon>
        <taxon>Hypocreomycetidae</taxon>
        <taxon>Hypocreales</taxon>
        <taxon>Clavicipitaceae</taxon>
        <taxon>Pochonia</taxon>
    </lineage>
</organism>
<proteinExistence type="predicted"/>
<name>A0A179FAD4_METCM</name>
<dbReference type="OrthoDB" id="276276at2759"/>
<protein>
    <submittedName>
        <fullName evidence="3">NUDIX domain-containing protein</fullName>
    </submittedName>
</protein>
<dbReference type="KEGG" id="pchm:VFPPC_06974"/>
<dbReference type="PANTHER" id="PTHR43736:SF1">
    <property type="entry name" value="DIHYDRONEOPTERIN TRIPHOSPHATE DIPHOSPHATASE"/>
    <property type="match status" value="1"/>
</dbReference>
<evidence type="ECO:0000259" key="2">
    <source>
        <dbReference type="PROSITE" id="PS51462"/>
    </source>
</evidence>
<sequence>MTFTTSPSIPSSLSLPPSTFLQSHPHISRLMASAMLFRPSPTSPPQVLLLRRAPTDSYPSKWETPGGSTSDRKDASLLAGAVRELHEETGLTAKTILYPVGMLDTIPHTLSNLGISAAEEGAKNEGDDARTVSFLETGQTWGKVTVVVDVHEDLDDDASVRVRDGEHDRWAWATEEEVKGGRWMDGEEIGFVSEGVWRTVLEGFRLYAEREGRRLMMRFPGKADKGP</sequence>
<dbReference type="InterPro" id="IPR015797">
    <property type="entry name" value="NUDIX_hydrolase-like_dom_sf"/>
</dbReference>
<keyword evidence="4" id="KW-1185">Reference proteome</keyword>
<dbReference type="RefSeq" id="XP_018140102.1">
    <property type="nucleotide sequence ID" value="XM_018285915.1"/>
</dbReference>
<dbReference type="InterPro" id="IPR000086">
    <property type="entry name" value="NUDIX_hydrolase_dom"/>
</dbReference>
<comment type="caution">
    <text evidence="3">The sequence shown here is derived from an EMBL/GenBank/DDBJ whole genome shotgun (WGS) entry which is preliminary data.</text>
</comment>
<dbReference type="AlphaFoldDB" id="A0A179FAD4"/>
<feature type="domain" description="Nudix hydrolase" evidence="2">
    <location>
        <begin position="27"/>
        <end position="197"/>
    </location>
</feature>
<reference evidence="3 4" key="1">
    <citation type="journal article" date="2016" name="PLoS Pathog.">
        <title>Biosynthesis of antibiotic leucinostatins in bio-control fungus Purpureocillium lilacinum and their inhibition on phytophthora revealed by genome mining.</title>
        <authorList>
            <person name="Wang G."/>
            <person name="Liu Z."/>
            <person name="Lin R."/>
            <person name="Li E."/>
            <person name="Mao Z."/>
            <person name="Ling J."/>
            <person name="Yang Y."/>
            <person name="Yin W.B."/>
            <person name="Xie B."/>
        </authorList>
    </citation>
    <scope>NUCLEOTIDE SEQUENCE [LARGE SCALE GENOMIC DNA]</scope>
    <source>
        <strain evidence="3">170</strain>
    </source>
</reference>
<dbReference type="EMBL" id="LSBJ02000007">
    <property type="protein sequence ID" value="OAQ62398.1"/>
    <property type="molecule type" value="Genomic_DNA"/>
</dbReference>
<evidence type="ECO:0000256" key="1">
    <source>
        <dbReference type="SAM" id="MobiDB-lite"/>
    </source>
</evidence>
<feature type="region of interest" description="Disordered" evidence="1">
    <location>
        <begin position="43"/>
        <end position="73"/>
    </location>
</feature>